<evidence type="ECO:0000256" key="1">
    <source>
        <dbReference type="SAM" id="MobiDB-lite"/>
    </source>
</evidence>
<gene>
    <name evidence="2" type="ORF">B0A48_04974</name>
</gene>
<dbReference type="STRING" id="1507870.A0A1V8TEC9"/>
<feature type="region of interest" description="Disordered" evidence="1">
    <location>
        <begin position="1"/>
        <end position="61"/>
    </location>
</feature>
<name>A0A1V8TEC9_9PEZI</name>
<dbReference type="InParanoid" id="A0A1V8TEC9"/>
<dbReference type="OrthoDB" id="3535086at2759"/>
<dbReference type="AlphaFoldDB" id="A0A1V8TEC9"/>
<accession>A0A1V8TEC9</accession>
<proteinExistence type="predicted"/>
<sequence length="119" mass="12927">MSIPVMFPALQPKRPQAQGQPVRKSPSYQQTRTTASLGLAPSSSRPQTQMEAMPPNAHPVRSSIIPTTTVYNPATMHPVFFTEAWRRPPFAVPGSAAFSPVATGYVFGDTNTRSTLTKL</sequence>
<evidence type="ECO:0000313" key="2">
    <source>
        <dbReference type="EMBL" id="OQO09572.1"/>
    </source>
</evidence>
<organism evidence="2 3">
    <name type="scientific">Cryoendolithus antarcticus</name>
    <dbReference type="NCBI Taxonomy" id="1507870"/>
    <lineage>
        <taxon>Eukaryota</taxon>
        <taxon>Fungi</taxon>
        <taxon>Dikarya</taxon>
        <taxon>Ascomycota</taxon>
        <taxon>Pezizomycotina</taxon>
        <taxon>Dothideomycetes</taxon>
        <taxon>Dothideomycetidae</taxon>
        <taxon>Cladosporiales</taxon>
        <taxon>Cladosporiaceae</taxon>
        <taxon>Cryoendolithus</taxon>
    </lineage>
</organism>
<feature type="compositionally biased region" description="Polar residues" evidence="1">
    <location>
        <begin position="26"/>
        <end position="50"/>
    </location>
</feature>
<reference evidence="3" key="1">
    <citation type="submission" date="2017-03" db="EMBL/GenBank/DDBJ databases">
        <title>Genomes of endolithic fungi from Antarctica.</title>
        <authorList>
            <person name="Coleine C."/>
            <person name="Masonjones S."/>
            <person name="Stajich J.E."/>
        </authorList>
    </citation>
    <scope>NUCLEOTIDE SEQUENCE [LARGE SCALE GENOMIC DNA]</scope>
    <source>
        <strain evidence="3">CCFEE 5527</strain>
    </source>
</reference>
<protein>
    <submittedName>
        <fullName evidence="2">Uncharacterized protein</fullName>
    </submittedName>
</protein>
<keyword evidence="3" id="KW-1185">Reference proteome</keyword>
<evidence type="ECO:0000313" key="3">
    <source>
        <dbReference type="Proteomes" id="UP000192596"/>
    </source>
</evidence>
<comment type="caution">
    <text evidence="2">The sequence shown here is derived from an EMBL/GenBank/DDBJ whole genome shotgun (WGS) entry which is preliminary data.</text>
</comment>
<dbReference type="EMBL" id="NAJO01000010">
    <property type="protein sequence ID" value="OQO09572.1"/>
    <property type="molecule type" value="Genomic_DNA"/>
</dbReference>
<dbReference type="Proteomes" id="UP000192596">
    <property type="component" value="Unassembled WGS sequence"/>
</dbReference>